<evidence type="ECO:0000313" key="2">
    <source>
        <dbReference type="EMBL" id="MEM0514855.1"/>
    </source>
</evidence>
<accession>A0ABU9MV02</accession>
<evidence type="ECO:0000313" key="3">
    <source>
        <dbReference type="Proteomes" id="UP001447008"/>
    </source>
</evidence>
<organism evidence="2 3">
    <name type="scientific">Pseudoalteromonas qingdaonensis</name>
    <dbReference type="NCBI Taxonomy" id="3131913"/>
    <lineage>
        <taxon>Bacteria</taxon>
        <taxon>Pseudomonadati</taxon>
        <taxon>Pseudomonadota</taxon>
        <taxon>Gammaproteobacteria</taxon>
        <taxon>Alteromonadales</taxon>
        <taxon>Pseudoalteromonadaceae</taxon>
        <taxon>Pseudoalteromonas</taxon>
    </lineage>
</organism>
<feature type="chain" id="PRO_5045926280" evidence="1">
    <location>
        <begin position="26"/>
        <end position="203"/>
    </location>
</feature>
<dbReference type="Proteomes" id="UP001447008">
    <property type="component" value="Unassembled WGS sequence"/>
</dbReference>
<name>A0ABU9MV02_9GAMM</name>
<dbReference type="Gene3D" id="3.10.450.710">
    <property type="entry name" value="Tgt2/MlaC"/>
    <property type="match status" value="1"/>
</dbReference>
<protein>
    <submittedName>
        <fullName evidence="2">ABC transporter substrate-binding protein</fullName>
    </submittedName>
</protein>
<keyword evidence="3" id="KW-1185">Reference proteome</keyword>
<dbReference type="PANTHER" id="PTHR36573">
    <property type="entry name" value="INTERMEMBRANE PHOSPHOLIPID TRANSPORT SYSTEM BINDING PROTEIN MLAC"/>
    <property type="match status" value="1"/>
</dbReference>
<reference evidence="2 3" key="1">
    <citation type="submission" date="2024-03" db="EMBL/GenBank/DDBJ databases">
        <title>Pseudoalteromonas qingdaonensis sp. nov., isolated from the intestines of marine benthic organisms.</title>
        <authorList>
            <person name="Lin X."/>
            <person name="Fang S."/>
            <person name="Hu X."/>
        </authorList>
    </citation>
    <scope>NUCLEOTIDE SEQUENCE [LARGE SCALE GENOMIC DNA]</scope>
    <source>
        <strain evidence="2 3">YIC-827</strain>
    </source>
</reference>
<comment type="caution">
    <text evidence="2">The sequence shown here is derived from an EMBL/GenBank/DDBJ whole genome shotgun (WGS) entry which is preliminary data.</text>
</comment>
<gene>
    <name evidence="2" type="ORF">WCN91_05350</name>
</gene>
<dbReference type="PANTHER" id="PTHR36573:SF1">
    <property type="entry name" value="INTERMEMBRANE PHOSPHOLIPID TRANSPORT SYSTEM BINDING PROTEIN MLAC"/>
    <property type="match status" value="1"/>
</dbReference>
<dbReference type="PIRSF" id="PIRSF004649">
    <property type="entry name" value="MlaC"/>
    <property type="match status" value="1"/>
</dbReference>
<dbReference type="InterPro" id="IPR042245">
    <property type="entry name" value="Tgt2/MlaC_sf"/>
</dbReference>
<sequence length="203" mass="22567">MRVPKLFLLFITTAMLSLSAAKAQAANAEDPYTMLKQVGEQLFIDIGNIEADEQQKKAELRNLVKTQLIPHIDTKFVSFKLLGKHVREINKQQAVAFIGAVESYLAHTYANALMNYKGQEVHFIKPNAAPTNGYATVKTEIVEAGKPTIDIVFKLRQDKAGSWRVYDLVAEGISLLDAKQKEIIARITEVGIDQVNQELLAKG</sequence>
<feature type="signal peptide" evidence="1">
    <location>
        <begin position="1"/>
        <end position="25"/>
    </location>
</feature>
<dbReference type="EMBL" id="JBCGCU010000004">
    <property type="protein sequence ID" value="MEM0514855.1"/>
    <property type="molecule type" value="Genomic_DNA"/>
</dbReference>
<dbReference type="RefSeq" id="WP_342677008.1">
    <property type="nucleotide sequence ID" value="NZ_JBCGCU010000004.1"/>
</dbReference>
<dbReference type="InterPro" id="IPR008869">
    <property type="entry name" value="MlaC/ttg2D"/>
</dbReference>
<evidence type="ECO:0000256" key="1">
    <source>
        <dbReference type="SAM" id="SignalP"/>
    </source>
</evidence>
<keyword evidence="1" id="KW-0732">Signal</keyword>
<dbReference type="Pfam" id="PF05494">
    <property type="entry name" value="MlaC"/>
    <property type="match status" value="1"/>
</dbReference>
<proteinExistence type="predicted"/>